<comment type="caution">
    <text evidence="5">The sequence shown here is derived from an EMBL/GenBank/DDBJ whole genome shotgun (WGS) entry which is preliminary data.</text>
</comment>
<dbReference type="Pfam" id="PF13193">
    <property type="entry name" value="AMP-binding_C"/>
    <property type="match status" value="1"/>
</dbReference>
<feature type="non-terminal residue" evidence="5">
    <location>
        <position position="92"/>
    </location>
</feature>
<gene>
    <name evidence="5" type="ORF">H4F48_22690</name>
</gene>
<organism evidence="5 6">
    <name type="scientific">Pectobacterium brasiliense</name>
    <dbReference type="NCBI Taxonomy" id="180957"/>
    <lineage>
        <taxon>Bacteria</taxon>
        <taxon>Pseudomonadati</taxon>
        <taxon>Pseudomonadota</taxon>
        <taxon>Gammaproteobacteria</taxon>
        <taxon>Enterobacterales</taxon>
        <taxon>Pectobacteriaceae</taxon>
        <taxon>Pectobacterium</taxon>
    </lineage>
</organism>
<dbReference type="Proteomes" id="UP000762586">
    <property type="component" value="Unassembled WGS sequence"/>
</dbReference>
<dbReference type="EMBL" id="JACGET010000053">
    <property type="protein sequence ID" value="MBN3108862.1"/>
    <property type="molecule type" value="Genomic_DNA"/>
</dbReference>
<feature type="domain" description="AMP-binding enzyme C-terminal" evidence="4">
    <location>
        <begin position="1"/>
        <end position="74"/>
    </location>
</feature>
<evidence type="ECO:0000256" key="1">
    <source>
        <dbReference type="ARBA" id="ARBA00022450"/>
    </source>
</evidence>
<protein>
    <recommendedName>
        <fullName evidence="4">AMP-binding enzyme C-terminal domain-containing protein</fullName>
    </recommendedName>
</protein>
<proteinExistence type="predicted"/>
<dbReference type="InterPro" id="IPR025110">
    <property type="entry name" value="AMP-bd_C"/>
</dbReference>
<sequence length="92" mass="9896">EARLMQCPGVQEAVVVAREDSPGDTRLVAYLCPQPGVTPDPADLRQQLSLHLAEYMVPGAFVTLDVFPLTPNGKLDRKALPAPDQSAVATRD</sequence>
<name>A0ABS2X7W8_9GAMM</name>
<evidence type="ECO:0000313" key="5">
    <source>
        <dbReference type="EMBL" id="MBN3108862.1"/>
    </source>
</evidence>
<evidence type="ECO:0000256" key="3">
    <source>
        <dbReference type="SAM" id="MobiDB-lite"/>
    </source>
</evidence>
<dbReference type="PANTHER" id="PTHR44845:SF6">
    <property type="entry name" value="BETA-ALANINE-ACTIVATING ENZYME"/>
    <property type="match status" value="1"/>
</dbReference>
<keyword evidence="1" id="KW-0596">Phosphopantetheine</keyword>
<dbReference type="Gene3D" id="3.30.300.30">
    <property type="match status" value="1"/>
</dbReference>
<evidence type="ECO:0000313" key="6">
    <source>
        <dbReference type="Proteomes" id="UP000762586"/>
    </source>
</evidence>
<dbReference type="InterPro" id="IPR045851">
    <property type="entry name" value="AMP-bd_C_sf"/>
</dbReference>
<keyword evidence="2" id="KW-0597">Phosphoprotein</keyword>
<dbReference type="RefSeq" id="WP_205530786.1">
    <property type="nucleotide sequence ID" value="NZ_JACGET010000053.1"/>
</dbReference>
<feature type="non-terminal residue" evidence="5">
    <location>
        <position position="1"/>
    </location>
</feature>
<evidence type="ECO:0000259" key="4">
    <source>
        <dbReference type="Pfam" id="PF13193"/>
    </source>
</evidence>
<reference evidence="5 6" key="1">
    <citation type="submission" date="2020-07" db="EMBL/GenBank/DDBJ databases">
        <title>A pangenomic view of the genus Pectobacterium provides insights into genome organization, phylogeny, and virulence.</title>
        <authorList>
            <person name="Jonkheer E."/>
            <person name="Brankovics B."/>
            <person name="Houwers I."/>
            <person name="Van Der Wolf J."/>
            <person name="Bonants P."/>
            <person name="Vreeburg R."/>
            <person name="Bollema R."/>
            <person name="De Haan J."/>
            <person name="Berke L."/>
            <person name="De Ridder D."/>
            <person name="Smit S."/>
            <person name="Van Der Lee T.A.J."/>
        </authorList>
    </citation>
    <scope>NUCLEOTIDE SEQUENCE [LARGE SCALE GENOMIC DNA]</scope>
    <source>
        <strain evidence="5 6">NAK:384</strain>
    </source>
</reference>
<keyword evidence="6" id="KW-1185">Reference proteome</keyword>
<accession>A0ABS2X7W8</accession>
<dbReference type="SUPFAM" id="SSF56801">
    <property type="entry name" value="Acetyl-CoA synthetase-like"/>
    <property type="match status" value="1"/>
</dbReference>
<evidence type="ECO:0000256" key="2">
    <source>
        <dbReference type="ARBA" id="ARBA00022553"/>
    </source>
</evidence>
<dbReference type="PANTHER" id="PTHR44845">
    <property type="entry name" value="CARRIER DOMAIN-CONTAINING PROTEIN"/>
    <property type="match status" value="1"/>
</dbReference>
<feature type="region of interest" description="Disordered" evidence="3">
    <location>
        <begin position="73"/>
        <end position="92"/>
    </location>
</feature>